<dbReference type="PANTHER" id="PTHR13538">
    <property type="entry name" value="N-ACETYLTRANSFERASE 6"/>
    <property type="match status" value="1"/>
</dbReference>
<name>A0A965GEA3_9PROT</name>
<dbReference type="GO" id="GO:0008080">
    <property type="term" value="F:N-acetyltransferase activity"/>
    <property type="evidence" value="ECO:0007669"/>
    <property type="project" value="InterPro"/>
</dbReference>
<dbReference type="CDD" id="cd04301">
    <property type="entry name" value="NAT_SF"/>
    <property type="match status" value="1"/>
</dbReference>
<dbReference type="InterPro" id="IPR016181">
    <property type="entry name" value="Acyl_CoA_acyltransferase"/>
</dbReference>
<organism evidence="2 3">
    <name type="scientific">Candidatus Fonsibacter lacus</name>
    <dbReference type="NCBI Taxonomy" id="2576439"/>
    <lineage>
        <taxon>Bacteria</taxon>
        <taxon>Pseudomonadati</taxon>
        <taxon>Pseudomonadota</taxon>
        <taxon>Alphaproteobacteria</taxon>
        <taxon>Candidatus Pelagibacterales</taxon>
        <taxon>Candidatus Pelagibacterales incertae sedis</taxon>
        <taxon>Candidatus Fonsibacter</taxon>
    </lineage>
</organism>
<evidence type="ECO:0000313" key="2">
    <source>
        <dbReference type="EMBL" id="NBR94488.1"/>
    </source>
</evidence>
<accession>A0A965GEA3</accession>
<dbReference type="EMBL" id="RFXN01000162">
    <property type="protein sequence ID" value="NBR94488.1"/>
    <property type="molecule type" value="Genomic_DNA"/>
</dbReference>
<dbReference type="AlphaFoldDB" id="A0A965GEA3"/>
<dbReference type="PANTHER" id="PTHR13538:SF4">
    <property type="entry name" value="N-ALPHA-ACETYLTRANSFERASE 80"/>
    <property type="match status" value="1"/>
</dbReference>
<sequence length="165" mass="18941">MSEPILVPLADNPSLGEQPLAWSLELWGEGSPWFLAEEWPTFYAHGAAARYDQWDFEGVDQEQIYIALLNKVVVGAIALVDFDDVEELRHLKPWVAAFVVDPARRGQGLGSAILNLLEERARAFKIPELFLWTEDRKEFYLKRGYSLIEHREYPKIAIDVLSKKL</sequence>
<dbReference type="GO" id="GO:0005737">
    <property type="term" value="C:cytoplasm"/>
    <property type="evidence" value="ECO:0007669"/>
    <property type="project" value="TreeGrafter"/>
</dbReference>
<dbReference type="Gene3D" id="3.40.630.30">
    <property type="match status" value="1"/>
</dbReference>
<dbReference type="Proteomes" id="UP000740727">
    <property type="component" value="Unassembled WGS sequence"/>
</dbReference>
<dbReference type="PROSITE" id="PS51186">
    <property type="entry name" value="GNAT"/>
    <property type="match status" value="1"/>
</dbReference>
<feature type="domain" description="N-acetyltransferase" evidence="1">
    <location>
        <begin position="4"/>
        <end position="165"/>
    </location>
</feature>
<reference evidence="2" key="1">
    <citation type="submission" date="2018-10" db="EMBL/GenBank/DDBJ databases">
        <title>Iterative Subtractive Binning of Freshwater Chronoseries Metagenomes Recovers Nearly Complete Genomes from over Four Hundred Novel Species.</title>
        <authorList>
            <person name="Rodriguez-R L.M."/>
            <person name="Tsementzi D."/>
            <person name="Luo C."/>
            <person name="Konstantinidis K.T."/>
        </authorList>
    </citation>
    <scope>NUCLEOTIDE SEQUENCE</scope>
    <source>
        <strain evidence="2">WB5_2A_028</strain>
    </source>
</reference>
<dbReference type="InterPro" id="IPR039840">
    <property type="entry name" value="NAA80"/>
</dbReference>
<dbReference type="InterPro" id="IPR000182">
    <property type="entry name" value="GNAT_dom"/>
</dbReference>
<protein>
    <submittedName>
        <fullName evidence="2">N-acetyltransferase</fullName>
    </submittedName>
</protein>
<proteinExistence type="predicted"/>
<comment type="caution">
    <text evidence="2">The sequence shown here is derived from an EMBL/GenBank/DDBJ whole genome shotgun (WGS) entry which is preliminary data.</text>
</comment>
<evidence type="ECO:0000259" key="1">
    <source>
        <dbReference type="PROSITE" id="PS51186"/>
    </source>
</evidence>
<dbReference type="Pfam" id="PF00583">
    <property type="entry name" value="Acetyltransf_1"/>
    <property type="match status" value="1"/>
</dbReference>
<dbReference type="GO" id="GO:1905502">
    <property type="term" value="F:acetyl-CoA binding"/>
    <property type="evidence" value="ECO:0007669"/>
    <property type="project" value="TreeGrafter"/>
</dbReference>
<dbReference type="SUPFAM" id="SSF55729">
    <property type="entry name" value="Acyl-CoA N-acyltransferases (Nat)"/>
    <property type="match status" value="1"/>
</dbReference>
<evidence type="ECO:0000313" key="3">
    <source>
        <dbReference type="Proteomes" id="UP000740727"/>
    </source>
</evidence>
<gene>
    <name evidence="2" type="ORF">EBT44_06670</name>
</gene>